<dbReference type="AlphaFoldDB" id="A0A643FJ98"/>
<dbReference type="EMBL" id="VZPB01000005">
    <property type="protein sequence ID" value="KAB0584499.1"/>
    <property type="molecule type" value="Genomic_DNA"/>
</dbReference>
<dbReference type="OrthoDB" id="8526020at2"/>
<feature type="region of interest" description="Disordered" evidence="1">
    <location>
        <begin position="1"/>
        <end position="20"/>
    </location>
</feature>
<organism evidence="2 3">
    <name type="scientific">Ideonella dechloratans</name>
    <dbReference type="NCBI Taxonomy" id="36863"/>
    <lineage>
        <taxon>Bacteria</taxon>
        <taxon>Pseudomonadati</taxon>
        <taxon>Pseudomonadota</taxon>
        <taxon>Betaproteobacteria</taxon>
        <taxon>Burkholderiales</taxon>
        <taxon>Sphaerotilaceae</taxon>
        <taxon>Ideonella</taxon>
    </lineage>
</organism>
<feature type="region of interest" description="Disordered" evidence="1">
    <location>
        <begin position="67"/>
        <end position="88"/>
    </location>
</feature>
<keyword evidence="3" id="KW-1185">Reference proteome</keyword>
<reference evidence="2 3" key="1">
    <citation type="submission" date="2019-09" db="EMBL/GenBank/DDBJ databases">
        <title>Draft genome sequences of 48 bacterial type strains from the CCUG.</title>
        <authorList>
            <person name="Tunovic T."/>
            <person name="Pineiro-Iglesias B."/>
            <person name="Unosson C."/>
            <person name="Inganas E."/>
            <person name="Ohlen M."/>
            <person name="Cardew S."/>
            <person name="Jensie-Markopoulos S."/>
            <person name="Salva-Serra F."/>
            <person name="Jaen-Luchoro D."/>
            <person name="Karlsson R."/>
            <person name="Svensson-Stadler L."/>
            <person name="Chun J."/>
            <person name="Moore E."/>
        </authorList>
    </citation>
    <scope>NUCLEOTIDE SEQUENCE [LARGE SCALE GENOMIC DNA]</scope>
    <source>
        <strain evidence="2 3">CCUG 30977</strain>
    </source>
</reference>
<evidence type="ECO:0000256" key="1">
    <source>
        <dbReference type="SAM" id="MobiDB-lite"/>
    </source>
</evidence>
<evidence type="ECO:0000313" key="3">
    <source>
        <dbReference type="Proteomes" id="UP000430120"/>
    </source>
</evidence>
<comment type="caution">
    <text evidence="2">The sequence shown here is derived from an EMBL/GenBank/DDBJ whole genome shotgun (WGS) entry which is preliminary data.</text>
</comment>
<protein>
    <submittedName>
        <fullName evidence="2">DUF3108 domain-containing protein</fullName>
    </submittedName>
</protein>
<sequence length="422" mass="45549">MDELPFLDGHAAHRGGHLGPHLHRVQRHHRARGLGLHRHVLLAHGDQGHRLAVRRGAGLARRACFAGSTTPLPPPSTSGHDSHHHRPAHPGTCVHRLLSSWRVQQECAVCGISANAKTPGTGHRRHSTESGFATNGSTNVRAGCAKGNLADLCDAVTSGPASAPRSTRAPTPPFFEEVSSGNPLRKVPVLRIQSSSSLLPWILAGAACLAQAPAHAAELPRSADLTYQVRWGLVSLEAEQHWRLDGDRYTLSTELKLPLGFANRRYVSQGRVGPLGLEPSSYEDYEVGDPKPRSVAKVDRASHVVNYGRTAVPLHEKPLTEGLQDINALAYQLIWMGDKVAGKTLPVTNGRNVVPHQFTKLPDGSASYEGKAYPTLRLVSTSPEGGFEVGLAQGLGWMPLKIVRVQDGKTLTFTATQVRYTP</sequence>
<dbReference type="Proteomes" id="UP000430120">
    <property type="component" value="Unassembled WGS sequence"/>
</dbReference>
<name>A0A643FJ98_IDEDE</name>
<gene>
    <name evidence="2" type="ORF">F7Q92_03025</name>
</gene>
<evidence type="ECO:0000313" key="2">
    <source>
        <dbReference type="EMBL" id="KAB0584499.1"/>
    </source>
</evidence>
<proteinExistence type="predicted"/>
<accession>A0A643FJ98</accession>